<dbReference type="EMBL" id="BSUZ01000001">
    <property type="protein sequence ID" value="GMA87216.1"/>
    <property type="molecule type" value="Genomic_DNA"/>
</dbReference>
<evidence type="ECO:0000313" key="4">
    <source>
        <dbReference type="Proteomes" id="UP001157017"/>
    </source>
</evidence>
<evidence type="ECO:0000259" key="2">
    <source>
        <dbReference type="Pfam" id="PF20059"/>
    </source>
</evidence>
<keyword evidence="1" id="KW-0472">Membrane</keyword>
<evidence type="ECO:0000256" key="1">
    <source>
        <dbReference type="SAM" id="Phobius"/>
    </source>
</evidence>
<feature type="transmembrane region" description="Helical" evidence="1">
    <location>
        <begin position="32"/>
        <end position="52"/>
    </location>
</feature>
<evidence type="ECO:0000313" key="3">
    <source>
        <dbReference type="EMBL" id="GMA87216.1"/>
    </source>
</evidence>
<keyword evidence="4" id="KW-1185">Reference proteome</keyword>
<organism evidence="3 4">
    <name type="scientific">Angustibacter aerolatus</name>
    <dbReference type="NCBI Taxonomy" id="1162965"/>
    <lineage>
        <taxon>Bacteria</taxon>
        <taxon>Bacillati</taxon>
        <taxon>Actinomycetota</taxon>
        <taxon>Actinomycetes</taxon>
        <taxon>Kineosporiales</taxon>
        <taxon>Kineosporiaceae</taxon>
    </lineage>
</organism>
<accession>A0ABQ6JKA3</accession>
<protein>
    <recommendedName>
        <fullName evidence="2">DUF6458 domain-containing protein</fullName>
    </recommendedName>
</protein>
<keyword evidence="1" id="KW-0812">Transmembrane</keyword>
<comment type="caution">
    <text evidence="3">The sequence shown here is derived from an EMBL/GenBank/DDBJ whole genome shotgun (WGS) entry which is preliminary data.</text>
</comment>
<keyword evidence="1" id="KW-1133">Transmembrane helix</keyword>
<name>A0ABQ6JKA3_9ACTN</name>
<dbReference type="Pfam" id="PF20059">
    <property type="entry name" value="DUF6458"/>
    <property type="match status" value="1"/>
</dbReference>
<dbReference type="Proteomes" id="UP001157017">
    <property type="component" value="Unassembled WGS sequence"/>
</dbReference>
<proteinExistence type="predicted"/>
<gene>
    <name evidence="3" type="ORF">GCM10025868_24660</name>
</gene>
<feature type="domain" description="DUF6458" evidence="2">
    <location>
        <begin position="1"/>
        <end position="58"/>
    </location>
</feature>
<sequence length="78" mass="8278">MGIGASIFLIAVGLVLALAVSADVSGIDINTIGWILVVVGVIGLAMTALIFAPRRRRVVRDDAAVVEERRVYDGRDTL</sequence>
<reference evidence="4" key="1">
    <citation type="journal article" date="2019" name="Int. J. Syst. Evol. Microbiol.">
        <title>The Global Catalogue of Microorganisms (GCM) 10K type strain sequencing project: providing services to taxonomists for standard genome sequencing and annotation.</title>
        <authorList>
            <consortium name="The Broad Institute Genomics Platform"/>
            <consortium name="The Broad Institute Genome Sequencing Center for Infectious Disease"/>
            <person name="Wu L."/>
            <person name="Ma J."/>
        </authorList>
    </citation>
    <scope>NUCLEOTIDE SEQUENCE [LARGE SCALE GENOMIC DNA]</scope>
    <source>
        <strain evidence="4">NBRC 108730</strain>
    </source>
</reference>
<dbReference type="InterPro" id="IPR045597">
    <property type="entry name" value="DUF6458"/>
</dbReference>